<dbReference type="OrthoDB" id="10372841at2759"/>
<organism evidence="2 3">
    <name type="scientific">Periconia digitata</name>
    <dbReference type="NCBI Taxonomy" id="1303443"/>
    <lineage>
        <taxon>Eukaryota</taxon>
        <taxon>Fungi</taxon>
        <taxon>Dikarya</taxon>
        <taxon>Ascomycota</taxon>
        <taxon>Pezizomycotina</taxon>
        <taxon>Dothideomycetes</taxon>
        <taxon>Pleosporomycetidae</taxon>
        <taxon>Pleosporales</taxon>
        <taxon>Massarineae</taxon>
        <taxon>Periconiaceae</taxon>
        <taxon>Periconia</taxon>
    </lineage>
</organism>
<name>A0A9W4U737_9PLEO</name>
<feature type="compositionally biased region" description="Basic and acidic residues" evidence="1">
    <location>
        <begin position="37"/>
        <end position="53"/>
    </location>
</feature>
<dbReference type="Proteomes" id="UP001152607">
    <property type="component" value="Unassembled WGS sequence"/>
</dbReference>
<evidence type="ECO:0000256" key="1">
    <source>
        <dbReference type="SAM" id="MobiDB-lite"/>
    </source>
</evidence>
<sequence length="293" mass="32192">MSHPTVSARPWADPTAKNQNGKKITDLPLTGSNPVGRIKDGKPFNAHGDDRPIRSIEIGREGKSLTAIKLGFPNKKGEETYGDFSKSVETQSIEIRSRERVIRLLVWPTSKDSAVARVELLTNRGRELKIGDKPSDTTPVAQELGSGHLAVVVGSVLDRLASVGFRFVAGKFSGNVPSHIYNIRFPREPGLTDITSAVFYRQNYSNETSKQDNWLFDRSEDVVSEQHWMESSTEHFEVSVTVSGGFFGIDVSESTGWSLDNTVEHGTSESVTNGLRWGMSGETDAGETIHVES</sequence>
<dbReference type="AlphaFoldDB" id="A0A9W4U737"/>
<proteinExistence type="predicted"/>
<reference evidence="2" key="1">
    <citation type="submission" date="2023-01" db="EMBL/GenBank/DDBJ databases">
        <authorList>
            <person name="Van Ghelder C."/>
            <person name="Rancurel C."/>
        </authorList>
    </citation>
    <scope>NUCLEOTIDE SEQUENCE</scope>
    <source>
        <strain evidence="2">CNCM I-4278</strain>
    </source>
</reference>
<protein>
    <submittedName>
        <fullName evidence="2">Uncharacterized protein</fullName>
    </submittedName>
</protein>
<evidence type="ECO:0000313" key="2">
    <source>
        <dbReference type="EMBL" id="CAI6288522.1"/>
    </source>
</evidence>
<gene>
    <name evidence="2" type="ORF">PDIGIT_LOCUS2392</name>
</gene>
<accession>A0A9W4U737</accession>
<dbReference type="EMBL" id="CAOQHR010000001">
    <property type="protein sequence ID" value="CAI6288522.1"/>
    <property type="molecule type" value="Genomic_DNA"/>
</dbReference>
<comment type="caution">
    <text evidence="2">The sequence shown here is derived from an EMBL/GenBank/DDBJ whole genome shotgun (WGS) entry which is preliminary data.</text>
</comment>
<evidence type="ECO:0000313" key="3">
    <source>
        <dbReference type="Proteomes" id="UP001152607"/>
    </source>
</evidence>
<keyword evidence="3" id="KW-1185">Reference proteome</keyword>
<feature type="region of interest" description="Disordered" evidence="1">
    <location>
        <begin position="1"/>
        <end position="53"/>
    </location>
</feature>